<proteinExistence type="inferred from homology"/>
<evidence type="ECO:0000259" key="7">
    <source>
        <dbReference type="PROSITE" id="PS51910"/>
    </source>
</evidence>
<dbReference type="InterPro" id="IPR050314">
    <property type="entry name" value="Glycosyl_Hydrlase_18"/>
</dbReference>
<name>A0ABY0T9P9_9PROT</name>
<keyword evidence="4 5" id="KW-0326">Glycosidase</keyword>
<evidence type="ECO:0000256" key="2">
    <source>
        <dbReference type="ARBA" id="ARBA00012729"/>
    </source>
</evidence>
<dbReference type="PANTHER" id="PTHR11177">
    <property type="entry name" value="CHITINASE"/>
    <property type="match status" value="1"/>
</dbReference>
<gene>
    <name evidence="8" type="ORF">SAMN05216402_1079</name>
</gene>
<dbReference type="InterPro" id="IPR001223">
    <property type="entry name" value="Glyco_hydro18_cat"/>
</dbReference>
<dbReference type="InterPro" id="IPR017853">
    <property type="entry name" value="GH"/>
</dbReference>
<dbReference type="Proteomes" id="UP000183471">
    <property type="component" value="Unassembled WGS sequence"/>
</dbReference>
<evidence type="ECO:0000256" key="5">
    <source>
        <dbReference type="RuleBase" id="RU000489"/>
    </source>
</evidence>
<evidence type="ECO:0000256" key="4">
    <source>
        <dbReference type="ARBA" id="ARBA00023295"/>
    </source>
</evidence>
<evidence type="ECO:0000256" key="3">
    <source>
        <dbReference type="ARBA" id="ARBA00022801"/>
    </source>
</evidence>
<dbReference type="EC" id="3.2.1.14" evidence="2"/>
<dbReference type="SUPFAM" id="SSF51445">
    <property type="entry name" value="(Trans)glycosidases"/>
    <property type="match status" value="1"/>
</dbReference>
<dbReference type="GO" id="GO:0016787">
    <property type="term" value="F:hydrolase activity"/>
    <property type="evidence" value="ECO:0007669"/>
    <property type="project" value="UniProtKB-KW"/>
</dbReference>
<dbReference type="RefSeq" id="WP_074631244.1">
    <property type="nucleotide sequence ID" value="NZ_FNKY01000001.1"/>
</dbReference>
<dbReference type="PANTHER" id="PTHR11177:SF317">
    <property type="entry name" value="CHITINASE 12-RELATED"/>
    <property type="match status" value="1"/>
</dbReference>
<dbReference type="PROSITE" id="PS01095">
    <property type="entry name" value="GH18_1"/>
    <property type="match status" value="1"/>
</dbReference>
<dbReference type="InterPro" id="IPR001579">
    <property type="entry name" value="Glyco_hydro_18_chit_AS"/>
</dbReference>
<dbReference type="EMBL" id="FNKY01000001">
    <property type="protein sequence ID" value="SDQ49607.1"/>
    <property type="molecule type" value="Genomic_DNA"/>
</dbReference>
<protein>
    <recommendedName>
        <fullName evidence="2">chitinase</fullName>
        <ecNumber evidence="2">3.2.1.14</ecNumber>
    </recommendedName>
</protein>
<evidence type="ECO:0000256" key="1">
    <source>
        <dbReference type="ARBA" id="ARBA00000822"/>
    </source>
</evidence>
<evidence type="ECO:0000256" key="6">
    <source>
        <dbReference type="RuleBase" id="RU004453"/>
    </source>
</evidence>
<organism evidence="8 9">
    <name type="scientific">Nitrosospira multiformis</name>
    <dbReference type="NCBI Taxonomy" id="1231"/>
    <lineage>
        <taxon>Bacteria</taxon>
        <taxon>Pseudomonadati</taxon>
        <taxon>Pseudomonadota</taxon>
        <taxon>Betaproteobacteria</taxon>
        <taxon>Nitrosomonadales</taxon>
        <taxon>Nitrosomonadaceae</taxon>
        <taxon>Nitrosospira</taxon>
    </lineage>
</organism>
<dbReference type="Pfam" id="PF00704">
    <property type="entry name" value="Glyco_hydro_18"/>
    <property type="match status" value="1"/>
</dbReference>
<keyword evidence="9" id="KW-1185">Reference proteome</keyword>
<comment type="similarity">
    <text evidence="6">Belongs to the glycosyl hydrolase 18 family.</text>
</comment>
<feature type="domain" description="GH18" evidence="7">
    <location>
        <begin position="54"/>
        <end position="300"/>
    </location>
</feature>
<dbReference type="PROSITE" id="PS51910">
    <property type="entry name" value="GH18_2"/>
    <property type="match status" value="1"/>
</dbReference>
<dbReference type="Gene3D" id="3.20.20.80">
    <property type="entry name" value="Glycosidases"/>
    <property type="match status" value="1"/>
</dbReference>
<evidence type="ECO:0000313" key="8">
    <source>
        <dbReference type="EMBL" id="SDQ49607.1"/>
    </source>
</evidence>
<evidence type="ECO:0000313" key="9">
    <source>
        <dbReference type="Proteomes" id="UP000183471"/>
    </source>
</evidence>
<comment type="catalytic activity">
    <reaction evidence="1">
        <text>Random endo-hydrolysis of N-acetyl-beta-D-glucosaminide (1-&gt;4)-beta-linkages in chitin and chitodextrins.</text>
        <dbReference type="EC" id="3.2.1.14"/>
    </reaction>
</comment>
<reference evidence="8 9" key="1">
    <citation type="submission" date="2016-10" db="EMBL/GenBank/DDBJ databases">
        <authorList>
            <person name="Varghese N."/>
            <person name="Submissions S."/>
        </authorList>
    </citation>
    <scope>NUCLEOTIDE SEQUENCE [LARGE SCALE GENOMIC DNA]</scope>
    <source>
        <strain evidence="8 9">Nl1</strain>
    </source>
</reference>
<accession>A0ABY0T9P9</accession>
<comment type="caution">
    <text evidence="8">The sequence shown here is derived from an EMBL/GenBank/DDBJ whole genome shotgun (WGS) entry which is preliminary data.</text>
</comment>
<keyword evidence="3 5" id="KW-0378">Hydrolase</keyword>
<sequence length="300" mass="33621">MQKSDQPPFASKLPPMNSAWIFLNEDQPSGTNYNDPSSQFQRMIKKDIYQCSDMISLCFVDIVPTSADTIPAGDGSSYTLFLDKVTHPASPDGSVPTNQDYMEWIVRDAKKANPKVRVLLTLLYGKQCLISQIYSDPANPDQASAKAFAKNVVTYLKHYNLDGFDIDWEWDYLSTDTTQAQFKATFSAVGPALKAEGMLLTMGPATKDNLDPETVNNHFDIIAFQMYSSTSLPSAFIDFGIKPDAFAYGAKFEAGFQTADNAHRQMQRYGFKAVTTWRLNSENYVYEQDQYLTLAKLVFG</sequence>